<reference evidence="1" key="1">
    <citation type="submission" date="2020-09" db="EMBL/GenBank/DDBJ databases">
        <title>A novel bacterium of genus Neiella, isolated from South China Sea.</title>
        <authorList>
            <person name="Huang H."/>
            <person name="Mo K."/>
            <person name="Hu Y."/>
        </authorList>
    </citation>
    <scope>NUCLEOTIDE SEQUENCE</scope>
    <source>
        <strain evidence="1">HB171785</strain>
    </source>
</reference>
<dbReference type="AlphaFoldDB" id="A0A8J6QRG9"/>
<accession>A0A8J6QRG9</accession>
<comment type="caution">
    <text evidence="1">The sequence shown here is derived from an EMBL/GenBank/DDBJ whole genome shotgun (WGS) entry which is preliminary data.</text>
</comment>
<dbReference type="Pfam" id="PF11964">
    <property type="entry name" value="SpoIIAA-like"/>
    <property type="match status" value="1"/>
</dbReference>
<dbReference type="Proteomes" id="UP000638014">
    <property type="component" value="Unassembled WGS sequence"/>
</dbReference>
<dbReference type="InterPro" id="IPR036513">
    <property type="entry name" value="STAS_dom_sf"/>
</dbReference>
<sequence length="126" mass="14327">MNLIHGRYQVDVEDNIIHITMADSFNEFTIEAIATLIKQAVASLNDQPFYLLVDISQVDGGTPEAFAASAEFNLWLDQQKLIAKALVTQSILFQQINESRVRETSPQRVAYFEDIGAAKRWFETFE</sequence>
<dbReference type="InterPro" id="IPR021866">
    <property type="entry name" value="SpoIIAA-like"/>
</dbReference>
<keyword evidence="2" id="KW-1185">Reference proteome</keyword>
<dbReference type="Gene3D" id="3.40.50.10600">
    <property type="entry name" value="SpoIIaa-like domains"/>
    <property type="match status" value="1"/>
</dbReference>
<name>A0A8J6QRG9_9GAMM</name>
<dbReference type="RefSeq" id="WP_191145230.1">
    <property type="nucleotide sequence ID" value="NZ_JACXAF010000015.1"/>
</dbReference>
<evidence type="ECO:0000313" key="1">
    <source>
        <dbReference type="EMBL" id="MBD1390156.1"/>
    </source>
</evidence>
<dbReference type="InterPro" id="IPR038396">
    <property type="entry name" value="SpoIIAA-like_sf"/>
</dbReference>
<gene>
    <name evidence="1" type="ORF">IC617_12010</name>
</gene>
<protein>
    <submittedName>
        <fullName evidence="1">Uncharacterized protein</fullName>
    </submittedName>
</protein>
<dbReference type="EMBL" id="JACXAF010000015">
    <property type="protein sequence ID" value="MBD1390156.1"/>
    <property type="molecule type" value="Genomic_DNA"/>
</dbReference>
<proteinExistence type="predicted"/>
<dbReference type="SUPFAM" id="SSF52091">
    <property type="entry name" value="SpoIIaa-like"/>
    <property type="match status" value="1"/>
</dbReference>
<organism evidence="1 2">
    <name type="scientific">Neiella litorisoli</name>
    <dbReference type="NCBI Taxonomy" id="2771431"/>
    <lineage>
        <taxon>Bacteria</taxon>
        <taxon>Pseudomonadati</taxon>
        <taxon>Pseudomonadota</taxon>
        <taxon>Gammaproteobacteria</taxon>
        <taxon>Alteromonadales</taxon>
        <taxon>Echinimonadaceae</taxon>
        <taxon>Neiella</taxon>
    </lineage>
</organism>
<evidence type="ECO:0000313" key="2">
    <source>
        <dbReference type="Proteomes" id="UP000638014"/>
    </source>
</evidence>